<protein>
    <submittedName>
        <fullName evidence="1">Uncharacterized protein</fullName>
    </submittedName>
</protein>
<proteinExistence type="predicted"/>
<sequence>MCPIPSLFTLEILLIKGKLLKLPSQVTILGAYPLKLQLVLQVMVAI</sequence>
<evidence type="ECO:0000313" key="1">
    <source>
        <dbReference type="EMBL" id="MBX54022.1"/>
    </source>
</evidence>
<name>A0A2P2PH67_RHIMU</name>
<organism evidence="1">
    <name type="scientific">Rhizophora mucronata</name>
    <name type="common">Asiatic mangrove</name>
    <dbReference type="NCBI Taxonomy" id="61149"/>
    <lineage>
        <taxon>Eukaryota</taxon>
        <taxon>Viridiplantae</taxon>
        <taxon>Streptophyta</taxon>
        <taxon>Embryophyta</taxon>
        <taxon>Tracheophyta</taxon>
        <taxon>Spermatophyta</taxon>
        <taxon>Magnoliopsida</taxon>
        <taxon>eudicotyledons</taxon>
        <taxon>Gunneridae</taxon>
        <taxon>Pentapetalae</taxon>
        <taxon>rosids</taxon>
        <taxon>fabids</taxon>
        <taxon>Malpighiales</taxon>
        <taxon>Rhizophoraceae</taxon>
        <taxon>Rhizophora</taxon>
    </lineage>
</organism>
<accession>A0A2P2PH67</accession>
<reference evidence="1" key="1">
    <citation type="submission" date="2018-02" db="EMBL/GenBank/DDBJ databases">
        <title>Rhizophora mucronata_Transcriptome.</title>
        <authorList>
            <person name="Meera S.P."/>
            <person name="Sreeshan A."/>
            <person name="Augustine A."/>
        </authorList>
    </citation>
    <scope>NUCLEOTIDE SEQUENCE</scope>
    <source>
        <tissue evidence="1">Leaf</tissue>
    </source>
</reference>
<dbReference type="EMBL" id="GGEC01073538">
    <property type="protein sequence ID" value="MBX54022.1"/>
    <property type="molecule type" value="Transcribed_RNA"/>
</dbReference>
<dbReference type="AlphaFoldDB" id="A0A2P2PH67"/>